<dbReference type="PANTHER" id="PTHR33055:SF3">
    <property type="entry name" value="PUTATIVE TRANSPOSASE FOR IS117-RELATED"/>
    <property type="match status" value="1"/>
</dbReference>
<organism evidence="3 4">
    <name type="scientific">Rhodovulum sulfidophilum</name>
    <name type="common">Rhodobacter sulfidophilus</name>
    <dbReference type="NCBI Taxonomy" id="35806"/>
    <lineage>
        <taxon>Bacteria</taxon>
        <taxon>Pseudomonadati</taxon>
        <taxon>Pseudomonadota</taxon>
        <taxon>Alphaproteobacteria</taxon>
        <taxon>Rhodobacterales</taxon>
        <taxon>Paracoccaceae</taxon>
        <taxon>Rhodovulum</taxon>
    </lineage>
</organism>
<dbReference type="EMBL" id="QFPW01000065">
    <property type="protein sequence ID" value="PZQ45338.1"/>
    <property type="molecule type" value="Genomic_DNA"/>
</dbReference>
<dbReference type="InterPro" id="IPR047650">
    <property type="entry name" value="Transpos_IS110"/>
</dbReference>
<evidence type="ECO:0000313" key="4">
    <source>
        <dbReference type="Proteomes" id="UP000249185"/>
    </source>
</evidence>
<evidence type="ECO:0000259" key="2">
    <source>
        <dbReference type="Pfam" id="PF02371"/>
    </source>
</evidence>
<protein>
    <submittedName>
        <fullName evidence="3">IS110 family transposase</fullName>
    </submittedName>
</protein>
<name>A0A2W5MY97_RHOSU</name>
<dbReference type="Pfam" id="PF01548">
    <property type="entry name" value="DEDD_Tnp_IS110"/>
    <property type="match status" value="1"/>
</dbReference>
<dbReference type="NCBIfam" id="NF033542">
    <property type="entry name" value="transpos_IS110"/>
    <property type="match status" value="1"/>
</dbReference>
<dbReference type="PANTHER" id="PTHR33055">
    <property type="entry name" value="TRANSPOSASE FOR INSERTION SEQUENCE ELEMENT IS1111A"/>
    <property type="match status" value="1"/>
</dbReference>
<evidence type="ECO:0000259" key="1">
    <source>
        <dbReference type="Pfam" id="PF01548"/>
    </source>
</evidence>
<feature type="non-terminal residue" evidence="3">
    <location>
        <position position="313"/>
    </location>
</feature>
<evidence type="ECO:0000313" key="3">
    <source>
        <dbReference type="EMBL" id="PZQ45338.1"/>
    </source>
</evidence>
<proteinExistence type="predicted"/>
<dbReference type="InterPro" id="IPR003346">
    <property type="entry name" value="Transposase_20"/>
</dbReference>
<feature type="domain" description="Transposase IS110-like N-terminal" evidence="1">
    <location>
        <begin position="6"/>
        <end position="144"/>
    </location>
</feature>
<dbReference type="AlphaFoldDB" id="A0A2W5MY97"/>
<dbReference type="InterPro" id="IPR002525">
    <property type="entry name" value="Transp_IS110-like_N"/>
</dbReference>
<reference evidence="3 4" key="1">
    <citation type="submission" date="2017-08" db="EMBL/GenBank/DDBJ databases">
        <title>Infants hospitalized years apart are colonized by the same room-sourced microbial strains.</title>
        <authorList>
            <person name="Brooks B."/>
            <person name="Olm M.R."/>
            <person name="Firek B.A."/>
            <person name="Baker R."/>
            <person name="Thomas B.C."/>
            <person name="Morowitz M.J."/>
            <person name="Banfield J.F."/>
        </authorList>
    </citation>
    <scope>NUCLEOTIDE SEQUENCE [LARGE SCALE GENOMIC DNA]</scope>
    <source>
        <strain evidence="3">S2_005_002_R2_34</strain>
    </source>
</reference>
<comment type="caution">
    <text evidence="3">The sequence shown here is derived from an EMBL/GenBank/DDBJ whole genome shotgun (WGS) entry which is preliminary data.</text>
</comment>
<sequence length="313" mass="34319">MDVSVIGIDLGKNSCSVAGMDAAGSVVFRKRASRAGVMEIVRRHPGCTVAMEACCGAHHLGRVFLEGGYEVRLMSPEYVRPYVKAQKNDDRDAEAIAEAATRPTMRFVPVKSQEQSDLQSLHRARERLVGDRTALINHLRALLLERGLIVAKGRAKLRSEVDEFLAGAVPGLSARIRILVGDLVEEWKRLDVRIKAFDAEFVAIARSDPAMRRLSTVPGIGPINATALVAAVGGARAFGKGRDLAAWLGLVPRQVTTGGKPRLLGISKRGNRYLRKNLVHRARAVLPRLAERDTPIGRWLRDLLARQHKNVVV</sequence>
<accession>A0A2W5MY97</accession>
<dbReference type="GO" id="GO:0004803">
    <property type="term" value="F:transposase activity"/>
    <property type="evidence" value="ECO:0007669"/>
    <property type="project" value="InterPro"/>
</dbReference>
<dbReference type="GO" id="GO:0003677">
    <property type="term" value="F:DNA binding"/>
    <property type="evidence" value="ECO:0007669"/>
    <property type="project" value="InterPro"/>
</dbReference>
<feature type="domain" description="Transposase IS116/IS110/IS902 C-terminal" evidence="2">
    <location>
        <begin position="212"/>
        <end position="288"/>
    </location>
</feature>
<gene>
    <name evidence="3" type="ORF">DI556_22895</name>
</gene>
<dbReference type="GO" id="GO:0006313">
    <property type="term" value="P:DNA transposition"/>
    <property type="evidence" value="ECO:0007669"/>
    <property type="project" value="InterPro"/>
</dbReference>
<dbReference type="Pfam" id="PF02371">
    <property type="entry name" value="Transposase_20"/>
    <property type="match status" value="1"/>
</dbReference>
<dbReference type="Proteomes" id="UP000249185">
    <property type="component" value="Unassembled WGS sequence"/>
</dbReference>